<feature type="transmembrane region" description="Helical" evidence="8">
    <location>
        <begin position="88"/>
        <end position="109"/>
    </location>
</feature>
<dbReference type="PANTHER" id="PTHR22601">
    <property type="entry name" value="ISP4 LIKE PROTEIN"/>
    <property type="match status" value="1"/>
</dbReference>
<accession>A0A8S2EG25</accession>
<evidence type="ECO:0000256" key="8">
    <source>
        <dbReference type="SAM" id="Phobius"/>
    </source>
</evidence>
<comment type="caution">
    <text evidence="9">The sequence shown here is derived from an EMBL/GenBank/DDBJ whole genome shotgun (WGS) entry which is preliminary data.</text>
</comment>
<dbReference type="EMBL" id="CAJOBA010032616">
    <property type="protein sequence ID" value="CAF3963980.1"/>
    <property type="molecule type" value="Genomic_DNA"/>
</dbReference>
<keyword evidence="3 8" id="KW-0812">Transmembrane</keyword>
<evidence type="ECO:0000256" key="1">
    <source>
        <dbReference type="ARBA" id="ARBA00004141"/>
    </source>
</evidence>
<dbReference type="InterPro" id="IPR004813">
    <property type="entry name" value="OPT"/>
</dbReference>
<evidence type="ECO:0000256" key="3">
    <source>
        <dbReference type="ARBA" id="ARBA00022692"/>
    </source>
</evidence>
<evidence type="ECO:0000256" key="5">
    <source>
        <dbReference type="ARBA" id="ARBA00022927"/>
    </source>
</evidence>
<evidence type="ECO:0000256" key="6">
    <source>
        <dbReference type="ARBA" id="ARBA00022989"/>
    </source>
</evidence>
<keyword evidence="6 8" id="KW-1133">Transmembrane helix</keyword>
<keyword evidence="2" id="KW-0813">Transport</keyword>
<dbReference type="EMBL" id="CAJNOK010012031">
    <property type="protein sequence ID" value="CAF1154254.1"/>
    <property type="molecule type" value="Genomic_DNA"/>
</dbReference>
<evidence type="ECO:0000313" key="9">
    <source>
        <dbReference type="EMBL" id="CAF1154254.1"/>
    </source>
</evidence>
<keyword evidence="4" id="KW-0571">Peptide transport</keyword>
<comment type="subcellular location">
    <subcellularLocation>
        <location evidence="1">Membrane</location>
        <topology evidence="1">Multi-pass membrane protein</topology>
    </subcellularLocation>
</comment>
<evidence type="ECO:0000256" key="7">
    <source>
        <dbReference type="ARBA" id="ARBA00023136"/>
    </source>
</evidence>
<reference evidence="9" key="1">
    <citation type="submission" date="2021-02" db="EMBL/GenBank/DDBJ databases">
        <authorList>
            <person name="Nowell W R."/>
        </authorList>
    </citation>
    <scope>NUCLEOTIDE SEQUENCE</scope>
</reference>
<name>A0A8S2EG25_9BILA</name>
<feature type="transmembrane region" description="Helical" evidence="8">
    <location>
        <begin position="14"/>
        <end position="31"/>
    </location>
</feature>
<dbReference type="InterPro" id="IPR004648">
    <property type="entry name" value="Oligpept_transpt"/>
</dbReference>
<keyword evidence="7 8" id="KW-0472">Membrane</keyword>
<organism evidence="9 11">
    <name type="scientific">Didymodactylos carnosus</name>
    <dbReference type="NCBI Taxonomy" id="1234261"/>
    <lineage>
        <taxon>Eukaryota</taxon>
        <taxon>Metazoa</taxon>
        <taxon>Spiralia</taxon>
        <taxon>Gnathifera</taxon>
        <taxon>Rotifera</taxon>
        <taxon>Eurotatoria</taxon>
        <taxon>Bdelloidea</taxon>
        <taxon>Philodinida</taxon>
        <taxon>Philodinidae</taxon>
        <taxon>Didymodactylos</taxon>
    </lineage>
</organism>
<gene>
    <name evidence="9" type="ORF">OVA965_LOCUS21763</name>
    <name evidence="10" type="ORF">TMI583_LOCUS22467</name>
</gene>
<evidence type="ECO:0000313" key="11">
    <source>
        <dbReference type="Proteomes" id="UP000677228"/>
    </source>
</evidence>
<evidence type="ECO:0000256" key="2">
    <source>
        <dbReference type="ARBA" id="ARBA00022448"/>
    </source>
</evidence>
<dbReference type="Proteomes" id="UP000682733">
    <property type="component" value="Unassembled WGS sequence"/>
</dbReference>
<dbReference type="AlphaFoldDB" id="A0A8S2EG25"/>
<keyword evidence="5" id="KW-0653">Protein transport</keyword>
<proteinExistence type="predicted"/>
<dbReference type="GO" id="GO:0015031">
    <property type="term" value="P:protein transport"/>
    <property type="evidence" value="ECO:0007669"/>
    <property type="project" value="UniProtKB-KW"/>
</dbReference>
<dbReference type="GO" id="GO:0035673">
    <property type="term" value="F:oligopeptide transmembrane transporter activity"/>
    <property type="evidence" value="ECO:0007669"/>
    <property type="project" value="InterPro"/>
</dbReference>
<protein>
    <submittedName>
        <fullName evidence="9">Uncharacterized protein</fullName>
    </submittedName>
</protein>
<feature type="non-terminal residue" evidence="9">
    <location>
        <position position="1"/>
    </location>
</feature>
<sequence>ISRLIGIDSKSSKLYYILITGAILPVPFWFLSKIKYLKRINCLQYVHIPLMFSIGMNIPPAGPYVTWFIVCFLFNTVMKYWFWERYALLFSIAMDTGIQISTNFIFFALQNRQIKFPEWWGMRGNYSDGCPIANARYNGTFPHQSLT</sequence>
<dbReference type="Pfam" id="PF03169">
    <property type="entry name" value="OPT"/>
    <property type="match status" value="1"/>
</dbReference>
<dbReference type="Proteomes" id="UP000677228">
    <property type="component" value="Unassembled WGS sequence"/>
</dbReference>
<evidence type="ECO:0000256" key="4">
    <source>
        <dbReference type="ARBA" id="ARBA00022856"/>
    </source>
</evidence>
<evidence type="ECO:0000313" key="10">
    <source>
        <dbReference type="EMBL" id="CAF3963980.1"/>
    </source>
</evidence>
<dbReference type="GO" id="GO:0016020">
    <property type="term" value="C:membrane"/>
    <property type="evidence" value="ECO:0007669"/>
    <property type="project" value="UniProtKB-SubCell"/>
</dbReference>